<reference evidence="2" key="1">
    <citation type="journal article" date="2023" name="Insect Mol. Biol.">
        <title>Genome sequencing provides insights into the evolution of gene families encoding plant cell wall-degrading enzymes in longhorned beetles.</title>
        <authorList>
            <person name="Shin N.R."/>
            <person name="Okamura Y."/>
            <person name="Kirsch R."/>
            <person name="Pauchet Y."/>
        </authorList>
    </citation>
    <scope>NUCLEOTIDE SEQUENCE</scope>
    <source>
        <strain evidence="2">RBIC_L_NR</strain>
    </source>
</reference>
<sequence>MNSTRGNKPGCSTKIFDRKIDLKIERSQKNLFEMLDNRDFFDLSDISDIGDSDILDEAEKFEENLINMIENCVKGNENKTELNDDGRKDNFEVAENEEDNSDYSEGDTNYRERNIRQYKIYALQNENGRFTPTNLQDIEIFIGIHLIMGCLKFPRISLYWDNTLCISVFQNNMTRNRFYKLRMNLHLVNNLKRDPNDNDTFFKVKPIFNSIRERCLQLPQEQKRCVDVQIYPFKGHLPVKQYIRGKPTPCRIKLFLLCGENGII</sequence>
<proteinExistence type="predicted"/>
<comment type="caution">
    <text evidence="2">The sequence shown here is derived from an EMBL/GenBank/DDBJ whole genome shotgun (WGS) entry which is preliminary data.</text>
</comment>
<evidence type="ECO:0000259" key="1">
    <source>
        <dbReference type="Pfam" id="PF13843"/>
    </source>
</evidence>
<dbReference type="InterPro" id="IPR029526">
    <property type="entry name" value="PGBD"/>
</dbReference>
<dbReference type="Pfam" id="PF13843">
    <property type="entry name" value="DDE_Tnp_1_7"/>
    <property type="match status" value="1"/>
</dbReference>
<dbReference type="PANTHER" id="PTHR47272:SF1">
    <property type="entry name" value="PIGGYBAC TRANSPOSABLE ELEMENT-DERIVED PROTEIN 3-LIKE"/>
    <property type="match status" value="1"/>
</dbReference>
<evidence type="ECO:0000313" key="3">
    <source>
        <dbReference type="Proteomes" id="UP001162156"/>
    </source>
</evidence>
<dbReference type="Proteomes" id="UP001162156">
    <property type="component" value="Unassembled WGS sequence"/>
</dbReference>
<dbReference type="PANTHER" id="PTHR47272">
    <property type="entry name" value="DDE_TNP_1_7 DOMAIN-CONTAINING PROTEIN"/>
    <property type="match status" value="1"/>
</dbReference>
<gene>
    <name evidence="2" type="ORF">NQ314_011536</name>
</gene>
<feature type="domain" description="PiggyBac transposable element-derived protein" evidence="1">
    <location>
        <begin position="130"/>
        <end position="264"/>
    </location>
</feature>
<evidence type="ECO:0000313" key="2">
    <source>
        <dbReference type="EMBL" id="KAJ8938305.1"/>
    </source>
</evidence>
<organism evidence="2 3">
    <name type="scientific">Rhamnusium bicolor</name>
    <dbReference type="NCBI Taxonomy" id="1586634"/>
    <lineage>
        <taxon>Eukaryota</taxon>
        <taxon>Metazoa</taxon>
        <taxon>Ecdysozoa</taxon>
        <taxon>Arthropoda</taxon>
        <taxon>Hexapoda</taxon>
        <taxon>Insecta</taxon>
        <taxon>Pterygota</taxon>
        <taxon>Neoptera</taxon>
        <taxon>Endopterygota</taxon>
        <taxon>Coleoptera</taxon>
        <taxon>Polyphaga</taxon>
        <taxon>Cucujiformia</taxon>
        <taxon>Chrysomeloidea</taxon>
        <taxon>Cerambycidae</taxon>
        <taxon>Lepturinae</taxon>
        <taxon>Rhagiini</taxon>
        <taxon>Rhamnusium</taxon>
    </lineage>
</organism>
<name>A0AAV8XHK3_9CUCU</name>
<protein>
    <recommendedName>
        <fullName evidence="1">PiggyBac transposable element-derived protein domain-containing protein</fullName>
    </recommendedName>
</protein>
<accession>A0AAV8XHK3</accession>
<keyword evidence="3" id="KW-1185">Reference proteome</keyword>
<dbReference type="EMBL" id="JANEYF010003205">
    <property type="protein sequence ID" value="KAJ8938305.1"/>
    <property type="molecule type" value="Genomic_DNA"/>
</dbReference>
<dbReference type="AlphaFoldDB" id="A0AAV8XHK3"/>